<evidence type="ECO:0000313" key="1">
    <source>
        <dbReference type="EMBL" id="VYU13514.1"/>
    </source>
</evidence>
<protein>
    <submittedName>
        <fullName evidence="1">AAA-like domain protein</fullName>
    </submittedName>
</protein>
<dbReference type="InterPro" id="IPR051162">
    <property type="entry name" value="T4SS_component"/>
</dbReference>
<accession>A0A6N3CDT6</accession>
<dbReference type="SUPFAM" id="SSF52540">
    <property type="entry name" value="P-loop containing nucleoside triphosphate hydrolases"/>
    <property type="match status" value="1"/>
</dbReference>
<dbReference type="AlphaFoldDB" id="A0A6N3CDT6"/>
<proteinExistence type="predicted"/>
<dbReference type="Gene3D" id="3.40.50.300">
    <property type="entry name" value="P-loop containing nucleotide triphosphate hydrolases"/>
    <property type="match status" value="2"/>
</dbReference>
<dbReference type="EMBL" id="CACRUX010000050">
    <property type="protein sequence ID" value="VYU13514.1"/>
    <property type="molecule type" value="Genomic_DNA"/>
</dbReference>
<dbReference type="PANTHER" id="PTHR30121">
    <property type="entry name" value="UNCHARACTERIZED PROTEIN YJGR-RELATED"/>
    <property type="match status" value="1"/>
</dbReference>
<gene>
    <name evidence="1" type="ORF">VRLFYP33_00158</name>
</gene>
<sequence>MNAIETSFCYGVVGNANSASLIFGVPVTKDKNNILGILKGTLGEISIEIIDSDNIVDRNHSNNRSKRYIGTIIGNPSLPLEGKQEESDISPVIRNLYGQNYMLLILCKPVNEKIIQKQLEKALELKDKYAALATRNISTQLGLSMGHSESCSGSLSESNSKGKSTHDTISVGGGVPFISAQNSETYGQSESRTVTKILGNSRSESASFNTNFSVSSQIETSFAQELLSKISDVIERLKLGRNIGLWDTVITYSSDNEIGYNLIKSTLHRVLSSGNLGKLPPVTFSCKILDTNCESEVQNEPLLMIPKGFLDTTKDEKSPLSNFMNSEELCGVFSIPTENIVGFEIQEIKRFAINYQSTTNEKSIGNICDYDCPINNHFFGIAENDLVKHTFVCGITGSGKTNTVKQILNAIDTPYLVIEPVKKEYRHSTKVDTIYTLGNPELRGLKINPFYVPMGIKPNQHIDYLKDLFSASFAFYGPMPYIFEKCLNNIYAKKGWDLTLGIHPLLNNAKYADEQFGQKTLEDSYSNETHKYLFPTMDDLKDEIKRYLTEELDYENEIKGNIKSAIQTRIEGLCVGSKGYIFNTADVVDFKKLFESKVVIEIEGLSDDSDKAFTLGLLLIYLNEYRRVDEAINRGTGLKHLLVIEEAHRLLKNISLEINSERGNAKGKAVEHFTNILAEMRSYGEGVIVVEQIPTKLAADVIKNSSNKIVHRIVAKDDQDIVSNTINVNRSEAVSLGYLKTGFALCHKEGMIQPVVVRLERAPESITLDSELYMDNLDEKLFEINKSILKSYYSESFNKWSIQLLFLILLEKDLETIRYYFKNICGEIEDKEVMKPISTIRFADTIETLVLDCIADNVIELLSFSIFTNRELLSNEQVKVIRNFINSSNQKNYTNLTELLNAYYHMNLKTVAELISKQLWGDYCRDMRGFIDYDDFSRALIN</sequence>
<name>A0A6N3CDT6_9FIRM</name>
<reference evidence="1" key="1">
    <citation type="submission" date="2019-11" db="EMBL/GenBank/DDBJ databases">
        <authorList>
            <person name="Feng L."/>
        </authorList>
    </citation>
    <scope>NUCLEOTIDE SEQUENCE</scope>
    <source>
        <strain evidence="1">VrattiLFYP33</strain>
    </source>
</reference>
<dbReference type="InterPro" id="IPR027417">
    <property type="entry name" value="P-loop_NTPase"/>
</dbReference>
<dbReference type="PANTHER" id="PTHR30121:SF6">
    <property type="entry name" value="SLR6007 PROTEIN"/>
    <property type="match status" value="1"/>
</dbReference>
<organism evidence="1">
    <name type="scientific">Veillonella ratti</name>
    <dbReference type="NCBI Taxonomy" id="103892"/>
    <lineage>
        <taxon>Bacteria</taxon>
        <taxon>Bacillati</taxon>
        <taxon>Bacillota</taxon>
        <taxon>Negativicutes</taxon>
        <taxon>Veillonellales</taxon>
        <taxon>Veillonellaceae</taxon>
        <taxon>Veillonella</taxon>
    </lineage>
</organism>